<dbReference type="AlphaFoldDB" id="A0A7J5X9S3"/>
<comment type="caution">
    <text evidence="1">The sequence shown here is derived from an EMBL/GenBank/DDBJ whole genome shotgun (WGS) entry which is preliminary data.</text>
</comment>
<organism evidence="1 2">
    <name type="scientific">Dissostichus mawsoni</name>
    <name type="common">Antarctic cod</name>
    <dbReference type="NCBI Taxonomy" id="36200"/>
    <lineage>
        <taxon>Eukaryota</taxon>
        <taxon>Metazoa</taxon>
        <taxon>Chordata</taxon>
        <taxon>Craniata</taxon>
        <taxon>Vertebrata</taxon>
        <taxon>Euteleostomi</taxon>
        <taxon>Actinopterygii</taxon>
        <taxon>Neopterygii</taxon>
        <taxon>Teleostei</taxon>
        <taxon>Neoteleostei</taxon>
        <taxon>Acanthomorphata</taxon>
        <taxon>Eupercaria</taxon>
        <taxon>Perciformes</taxon>
        <taxon>Notothenioidei</taxon>
        <taxon>Nototheniidae</taxon>
        <taxon>Dissostichus</taxon>
    </lineage>
</organism>
<accession>A0A7J5X9S3</accession>
<gene>
    <name evidence="1" type="ORF">F7725_026853</name>
</gene>
<proteinExistence type="predicted"/>
<protein>
    <submittedName>
        <fullName evidence="1">Uncharacterized protein</fullName>
    </submittedName>
</protein>
<evidence type="ECO:0000313" key="1">
    <source>
        <dbReference type="EMBL" id="KAF3833188.1"/>
    </source>
</evidence>
<dbReference type="EMBL" id="JAAKFY010000027">
    <property type="protein sequence ID" value="KAF3833188.1"/>
    <property type="molecule type" value="Genomic_DNA"/>
</dbReference>
<sequence length="158" mass="17411">MAHHSQPLHPSREFFFHAEPKSPRTNQAWIHIKLQMITCTFRSSPAQAASPTGSLHLSISFSPRSAPLFPPPPHSLPPLPTLSRPLCWSCPQRCDKHGLKDKLIAPLRSSQSQSSRHVGYLMPIPSLKSVPFPQADTSVSACLHQTLFANTLGNANTH</sequence>
<keyword evidence="2" id="KW-1185">Reference proteome</keyword>
<dbReference type="Proteomes" id="UP000518266">
    <property type="component" value="Unassembled WGS sequence"/>
</dbReference>
<name>A0A7J5X9S3_DISMA</name>
<reference evidence="1 2" key="1">
    <citation type="submission" date="2020-03" db="EMBL/GenBank/DDBJ databases">
        <title>Dissostichus mawsoni Genome sequencing and assembly.</title>
        <authorList>
            <person name="Park H."/>
        </authorList>
    </citation>
    <scope>NUCLEOTIDE SEQUENCE [LARGE SCALE GENOMIC DNA]</scope>
    <source>
        <strain evidence="1">DM0001</strain>
        <tissue evidence="1">Muscle</tissue>
    </source>
</reference>
<evidence type="ECO:0000313" key="2">
    <source>
        <dbReference type="Proteomes" id="UP000518266"/>
    </source>
</evidence>